<comment type="caution">
    <text evidence="1">The sequence shown here is derived from an EMBL/GenBank/DDBJ whole genome shotgun (WGS) entry which is preliminary data.</text>
</comment>
<accession>A0A0B2VHN1</accession>
<name>A0A0B2VHN1_TOXCA</name>
<organism evidence="1 2">
    <name type="scientific">Toxocara canis</name>
    <name type="common">Canine roundworm</name>
    <dbReference type="NCBI Taxonomy" id="6265"/>
    <lineage>
        <taxon>Eukaryota</taxon>
        <taxon>Metazoa</taxon>
        <taxon>Ecdysozoa</taxon>
        <taxon>Nematoda</taxon>
        <taxon>Chromadorea</taxon>
        <taxon>Rhabditida</taxon>
        <taxon>Spirurina</taxon>
        <taxon>Ascaridomorpha</taxon>
        <taxon>Ascaridoidea</taxon>
        <taxon>Toxocaridae</taxon>
        <taxon>Toxocara</taxon>
    </lineage>
</organism>
<gene>
    <name evidence="1" type="ORF">Tcan_01804</name>
</gene>
<protein>
    <submittedName>
        <fullName evidence="1">Uncharacterized protein</fullName>
    </submittedName>
</protein>
<dbReference type="EMBL" id="JPKZ01001739">
    <property type="protein sequence ID" value="KHN80495.1"/>
    <property type="molecule type" value="Genomic_DNA"/>
</dbReference>
<feature type="non-terminal residue" evidence="1">
    <location>
        <position position="120"/>
    </location>
</feature>
<evidence type="ECO:0000313" key="2">
    <source>
        <dbReference type="Proteomes" id="UP000031036"/>
    </source>
</evidence>
<feature type="non-terminal residue" evidence="1">
    <location>
        <position position="1"/>
    </location>
</feature>
<sequence>PCCENTLESSHLACFPTSLSIHLVSTINDRAFQSTLMRDAVTYRYGWACCLVLLRSIKEHMRSAKTDKDRLALADSRRTICPCRLPPSDECSSRMSCCHWLACQPKKETQYKGDSTLDIR</sequence>
<reference evidence="1 2" key="1">
    <citation type="submission" date="2014-11" db="EMBL/GenBank/DDBJ databases">
        <title>Genetic blueprint of the zoonotic pathogen Toxocara canis.</title>
        <authorList>
            <person name="Zhu X.-Q."/>
            <person name="Korhonen P.K."/>
            <person name="Cai H."/>
            <person name="Young N.D."/>
            <person name="Nejsum P."/>
            <person name="von Samson-Himmelstjerna G."/>
            <person name="Boag P.R."/>
            <person name="Tan P."/>
            <person name="Li Q."/>
            <person name="Min J."/>
            <person name="Yang Y."/>
            <person name="Wang X."/>
            <person name="Fang X."/>
            <person name="Hall R.S."/>
            <person name="Hofmann A."/>
            <person name="Sternberg P.W."/>
            <person name="Jex A.R."/>
            <person name="Gasser R.B."/>
        </authorList>
    </citation>
    <scope>NUCLEOTIDE SEQUENCE [LARGE SCALE GENOMIC DNA]</scope>
    <source>
        <strain evidence="1">PN_DK_2014</strain>
    </source>
</reference>
<evidence type="ECO:0000313" key="1">
    <source>
        <dbReference type="EMBL" id="KHN80495.1"/>
    </source>
</evidence>
<proteinExistence type="predicted"/>
<keyword evidence="2" id="KW-1185">Reference proteome</keyword>
<dbReference type="Proteomes" id="UP000031036">
    <property type="component" value="Unassembled WGS sequence"/>
</dbReference>
<dbReference type="AlphaFoldDB" id="A0A0B2VHN1"/>